<organism evidence="3 4">
    <name type="scientific">Zymoseptoria brevis</name>
    <dbReference type="NCBI Taxonomy" id="1047168"/>
    <lineage>
        <taxon>Eukaryota</taxon>
        <taxon>Fungi</taxon>
        <taxon>Dikarya</taxon>
        <taxon>Ascomycota</taxon>
        <taxon>Pezizomycotina</taxon>
        <taxon>Dothideomycetes</taxon>
        <taxon>Dothideomycetidae</taxon>
        <taxon>Mycosphaerellales</taxon>
        <taxon>Mycosphaerellaceae</taxon>
        <taxon>Zymoseptoria</taxon>
    </lineage>
</organism>
<protein>
    <submittedName>
        <fullName evidence="3">Uncharacterized protein</fullName>
    </submittedName>
</protein>
<feature type="transmembrane region" description="Helical" evidence="2">
    <location>
        <begin position="198"/>
        <end position="220"/>
    </location>
</feature>
<dbReference type="InterPro" id="IPR021369">
    <property type="entry name" value="DUF2985"/>
</dbReference>
<feature type="compositionally biased region" description="Polar residues" evidence="1">
    <location>
        <begin position="460"/>
        <end position="473"/>
    </location>
</feature>
<feature type="region of interest" description="Disordered" evidence="1">
    <location>
        <begin position="51"/>
        <end position="155"/>
    </location>
</feature>
<feature type="region of interest" description="Disordered" evidence="1">
    <location>
        <begin position="454"/>
        <end position="487"/>
    </location>
</feature>
<dbReference type="PANTHER" id="PTHR35872:SF1">
    <property type="entry name" value="ALPHA-L-RHAMNOSIDASE C"/>
    <property type="match status" value="1"/>
</dbReference>
<evidence type="ECO:0000313" key="4">
    <source>
        <dbReference type="Proteomes" id="UP000033647"/>
    </source>
</evidence>
<dbReference type="Pfam" id="PF11204">
    <property type="entry name" value="DUF2985"/>
    <property type="match status" value="1"/>
</dbReference>
<feature type="compositionally biased region" description="Polar residues" evidence="1">
    <location>
        <begin position="113"/>
        <end position="125"/>
    </location>
</feature>
<evidence type="ECO:0000256" key="2">
    <source>
        <dbReference type="SAM" id="Phobius"/>
    </source>
</evidence>
<proteinExistence type="predicted"/>
<feature type="transmembrane region" description="Helical" evidence="2">
    <location>
        <begin position="412"/>
        <end position="432"/>
    </location>
</feature>
<feature type="compositionally biased region" description="Basic and acidic residues" evidence="1">
    <location>
        <begin position="141"/>
        <end position="154"/>
    </location>
</feature>
<dbReference type="PANTHER" id="PTHR35872">
    <property type="entry name" value="INTEGRAL MEMBRANE PROTEIN (AFU_ORTHOLOGUE AFUA_5G07110)"/>
    <property type="match status" value="1"/>
</dbReference>
<dbReference type="OrthoDB" id="6407410at2759"/>
<evidence type="ECO:0000256" key="1">
    <source>
        <dbReference type="SAM" id="MobiDB-lite"/>
    </source>
</evidence>
<feature type="compositionally biased region" description="Basic and acidic residues" evidence="1">
    <location>
        <begin position="61"/>
        <end position="72"/>
    </location>
</feature>
<evidence type="ECO:0000313" key="3">
    <source>
        <dbReference type="EMBL" id="KJX96836.1"/>
    </source>
</evidence>
<dbReference type="Proteomes" id="UP000033647">
    <property type="component" value="Unassembled WGS sequence"/>
</dbReference>
<accession>A0A0F4GHG8</accession>
<keyword evidence="2" id="KW-1133">Transmembrane helix</keyword>
<name>A0A0F4GHG8_9PEZI</name>
<gene>
    <name evidence="3" type="ORF">TI39_contig598g00022</name>
</gene>
<dbReference type="EMBL" id="LAFY01000590">
    <property type="protein sequence ID" value="KJX96836.1"/>
    <property type="molecule type" value="Genomic_DNA"/>
</dbReference>
<sequence>MANPGSPPADNATMTGRARAGTASSVAWSVRSATEKVLNQDLPSGFLAATADVTASAPSIDEIRSGSAEGRRSRNRSYSNNRRSRRFSRGSKELEGHGHHLGGLEAFPPLSEEATNVDATESQPVKSVGNLDGSGAGISSKKADELRISEHESAEEPVNLKKRQRVYTNGYVPPPKLPWKTSTANALRGFWKWFLTPVGFLVTLYGLNVVAWGGMLFLLLCGAAPAMCWADDSEQGWVYDCNHIDSARRRWIEYNSQTLNALFCVTGFGLIPWRFRDLYYIMAYRMTSERKHGKAKKMQPLRKLAGHYRNWFRLPGSDTLDRELSADYAAPQTASSIISAELESGDLHDDVRLPLPESKRPIDPPTGHRAPPTAIWKADFFIWCQVWNTFFQACLCGFMWGMNRIERPSWSTGLFVALACGIAGIGGIVSYIEGRRVKKVEGVPPTAAQLAALGADQDTDSAIRQTQSGSDSTPMREKEKHAAEVRV</sequence>
<feature type="compositionally biased region" description="Basic and acidic residues" evidence="1">
    <location>
        <begin position="474"/>
        <end position="487"/>
    </location>
</feature>
<keyword evidence="2" id="KW-0812">Transmembrane</keyword>
<feature type="transmembrane region" description="Helical" evidence="2">
    <location>
        <begin position="380"/>
        <end position="400"/>
    </location>
</feature>
<keyword evidence="2" id="KW-0472">Membrane</keyword>
<reference evidence="3 4" key="1">
    <citation type="submission" date="2015-03" db="EMBL/GenBank/DDBJ databases">
        <title>RNA-seq based gene annotation and comparative genomics of four Zymoseptoria species reveal species-specific pathogenicity related genes and transposable element activity.</title>
        <authorList>
            <person name="Grandaubert J."/>
            <person name="Bhattacharyya A."/>
            <person name="Stukenbrock E.H."/>
        </authorList>
    </citation>
    <scope>NUCLEOTIDE SEQUENCE [LARGE SCALE GENOMIC DNA]</scope>
    <source>
        <strain evidence="3 4">Zb18110</strain>
    </source>
</reference>
<dbReference type="STRING" id="1047168.A0A0F4GHG8"/>
<dbReference type="AlphaFoldDB" id="A0A0F4GHG8"/>
<feature type="region of interest" description="Disordered" evidence="1">
    <location>
        <begin position="1"/>
        <end position="25"/>
    </location>
</feature>
<feature type="compositionally biased region" description="Low complexity" evidence="1">
    <location>
        <begin position="12"/>
        <end position="23"/>
    </location>
</feature>
<keyword evidence="4" id="KW-1185">Reference proteome</keyword>
<comment type="caution">
    <text evidence="3">The sequence shown here is derived from an EMBL/GenBank/DDBJ whole genome shotgun (WGS) entry which is preliminary data.</text>
</comment>